<evidence type="ECO:0000313" key="2">
    <source>
        <dbReference type="EMBL" id="SDK33619.1"/>
    </source>
</evidence>
<dbReference type="Gene3D" id="3.40.50.720">
    <property type="entry name" value="NAD(P)-binding Rossmann-like Domain"/>
    <property type="match status" value="1"/>
</dbReference>
<dbReference type="PANTHER" id="PTHR43245:SF55">
    <property type="entry name" value="NAD(P)-BINDING DOMAIN-CONTAINING PROTEIN"/>
    <property type="match status" value="1"/>
</dbReference>
<evidence type="ECO:0000313" key="3">
    <source>
        <dbReference type="Proteomes" id="UP000199328"/>
    </source>
</evidence>
<dbReference type="InterPro" id="IPR036291">
    <property type="entry name" value="NAD(P)-bd_dom_sf"/>
</dbReference>
<organism evidence="2 3">
    <name type="scientific">Meinhardsimonia xiamenensis</name>
    <dbReference type="NCBI Taxonomy" id="990712"/>
    <lineage>
        <taxon>Bacteria</taxon>
        <taxon>Pseudomonadati</taxon>
        <taxon>Pseudomonadota</taxon>
        <taxon>Alphaproteobacteria</taxon>
        <taxon>Rhodobacterales</taxon>
        <taxon>Paracoccaceae</taxon>
        <taxon>Meinhardsimonia</taxon>
    </lineage>
</organism>
<reference evidence="3" key="1">
    <citation type="submission" date="2016-10" db="EMBL/GenBank/DDBJ databases">
        <authorList>
            <person name="Varghese N."/>
            <person name="Submissions S."/>
        </authorList>
    </citation>
    <scope>NUCLEOTIDE SEQUENCE [LARGE SCALE GENOMIC DNA]</scope>
    <source>
        <strain evidence="3">CGMCC 1.10789</strain>
    </source>
</reference>
<name>A0A1G9B220_9RHOB</name>
<dbReference type="EMBL" id="FNFV01000002">
    <property type="protein sequence ID" value="SDK33619.1"/>
    <property type="molecule type" value="Genomic_DNA"/>
</dbReference>
<dbReference type="AlphaFoldDB" id="A0A1G9B220"/>
<sequence length="289" mass="30104">MRLAVTGGTGLVGRFIVEAALAAGHEVVLLAPSPPPEGFFSAPVEWRAWRLGKAPGLEGCDGLVHAALAHLPGRYRGGEGSDPEGFARLNLDGTLRLFAAAEGAGVKRALFLSSRAVFDGYPPGTRLAPELPPRPTTLYGRVKAQAEARLAALVAPGFAVASLRATGVYGPAGSGRRNKWAGLFADYLAGRPIAPRVGSEVHGADLARAALMLIERGARGPWHVSDIVLDRRDLLARVARLTGCRHPLPEAADASALSLLDCATTRALGWRPGGMARLEASLPGLIAAA</sequence>
<dbReference type="STRING" id="990712.SAMN05216257_102372"/>
<evidence type="ECO:0000259" key="1">
    <source>
        <dbReference type="Pfam" id="PF01370"/>
    </source>
</evidence>
<dbReference type="SUPFAM" id="SSF51735">
    <property type="entry name" value="NAD(P)-binding Rossmann-fold domains"/>
    <property type="match status" value="1"/>
</dbReference>
<dbReference type="RefSeq" id="WP_092499070.1">
    <property type="nucleotide sequence ID" value="NZ_FNFV01000002.1"/>
</dbReference>
<accession>A0A1G9B220</accession>
<keyword evidence="3" id="KW-1185">Reference proteome</keyword>
<dbReference type="OrthoDB" id="9814124at2"/>
<gene>
    <name evidence="2" type="ORF">SAMN05216257_102372</name>
</gene>
<feature type="domain" description="NAD-dependent epimerase/dehydratase" evidence="1">
    <location>
        <begin position="4"/>
        <end position="219"/>
    </location>
</feature>
<dbReference type="PANTHER" id="PTHR43245">
    <property type="entry name" value="BIFUNCTIONAL POLYMYXIN RESISTANCE PROTEIN ARNA"/>
    <property type="match status" value="1"/>
</dbReference>
<dbReference type="InterPro" id="IPR050177">
    <property type="entry name" value="Lipid_A_modif_metabolic_enz"/>
</dbReference>
<dbReference type="Proteomes" id="UP000199328">
    <property type="component" value="Unassembled WGS sequence"/>
</dbReference>
<dbReference type="InterPro" id="IPR001509">
    <property type="entry name" value="Epimerase_deHydtase"/>
</dbReference>
<dbReference type="Pfam" id="PF01370">
    <property type="entry name" value="Epimerase"/>
    <property type="match status" value="1"/>
</dbReference>
<protein>
    <submittedName>
        <fullName evidence="2">Nucleoside-diphosphate-sugar epimerase</fullName>
    </submittedName>
</protein>
<proteinExistence type="predicted"/>